<dbReference type="PANTHER" id="PTHR31676">
    <property type="entry name" value="T31J12.3 PROTEIN-RELATED"/>
    <property type="match status" value="1"/>
</dbReference>
<dbReference type="EnsemblPlants" id="TraesCS3A02G482500.1">
    <property type="protein sequence ID" value="TraesCS3A02G482500.1.cds1"/>
    <property type="gene ID" value="TraesCS3A02G482500"/>
</dbReference>
<dbReference type="PANTHER" id="PTHR31676:SF155">
    <property type="entry name" value="EXPRESSED PROTEIN"/>
    <property type="match status" value="1"/>
</dbReference>
<proteinExistence type="predicted"/>
<sequence>MAKRSIPLLMAMVSILLTAIATTRAASLAPAADDRNSRNMPTAYEMLGRYGFPPGILPGGVQGYELRPDGSFEVHLSNDCKVRIAGHNIQYSSRIAGKIQNGLITGLEGVKVKIFIPFIRVRGIRRNGNDLRIHAGKITKSFSANDFCFSPRCN</sequence>
<protein>
    <submittedName>
        <fullName evidence="2">Uncharacterized protein</fullName>
    </submittedName>
</protein>
<keyword evidence="3" id="KW-1185">Reference proteome</keyword>
<dbReference type="AlphaFoldDB" id="A0A3B6EU70"/>
<accession>A0A3B6EU70</accession>
<dbReference type="Gene3D" id="2.30.240.10">
    <property type="entry name" value="At5g01610-like"/>
    <property type="match status" value="1"/>
</dbReference>
<evidence type="ECO:0000313" key="3">
    <source>
        <dbReference type="Proteomes" id="UP000019116"/>
    </source>
</evidence>
<dbReference type="Pfam" id="PF04398">
    <property type="entry name" value="DUF538"/>
    <property type="match status" value="1"/>
</dbReference>
<evidence type="ECO:0000313" key="2">
    <source>
        <dbReference type="EnsemblPlants" id="TraesCS3A02G482500.1.cds1"/>
    </source>
</evidence>
<dbReference type="Gramene" id="TraesCS3A02G482500.1">
    <property type="protein sequence ID" value="TraesCS3A02G482500.1.cds1"/>
    <property type="gene ID" value="TraesCS3A02G482500"/>
</dbReference>
<evidence type="ECO:0000256" key="1">
    <source>
        <dbReference type="SAM" id="SignalP"/>
    </source>
</evidence>
<dbReference type="OrthoDB" id="1897482at2759"/>
<dbReference type="Proteomes" id="UP000019116">
    <property type="component" value="Chromosome 3A"/>
</dbReference>
<dbReference type="InterPro" id="IPR036758">
    <property type="entry name" value="At5g01610-like"/>
</dbReference>
<dbReference type="Gramene" id="TraesWEE_scaffold_111624_01G000100.1">
    <property type="protein sequence ID" value="TraesWEE_scaffold_111624_01G000100.1"/>
    <property type="gene ID" value="TraesWEE_scaffold_111624_01G000100"/>
</dbReference>
<dbReference type="Gramene" id="TraesLAC3A03G01450820.1">
    <property type="protein sequence ID" value="TraesLAC3A03G01450820.1.CDS1"/>
    <property type="gene ID" value="TraesLAC3A03G01450820"/>
</dbReference>
<feature type="chain" id="PRO_5043173682" evidence="1">
    <location>
        <begin position="26"/>
        <end position="154"/>
    </location>
</feature>
<dbReference type="Gramene" id="TraesCS3A03G1132800.1">
    <property type="protein sequence ID" value="TraesCS3A03G1132800.1.CDS1"/>
    <property type="gene ID" value="TraesCS3A03G1132800"/>
</dbReference>
<dbReference type="OMA" id="IHAGKIT"/>
<reference evidence="2" key="2">
    <citation type="submission" date="2018-10" db="UniProtKB">
        <authorList>
            <consortium name="EnsemblPlants"/>
        </authorList>
    </citation>
    <scope>IDENTIFICATION</scope>
</reference>
<feature type="signal peptide" evidence="1">
    <location>
        <begin position="1"/>
        <end position="25"/>
    </location>
</feature>
<dbReference type="STRING" id="4565.A0A3B6EU70"/>
<organism evidence="2">
    <name type="scientific">Triticum aestivum</name>
    <name type="common">Wheat</name>
    <dbReference type="NCBI Taxonomy" id="4565"/>
    <lineage>
        <taxon>Eukaryota</taxon>
        <taxon>Viridiplantae</taxon>
        <taxon>Streptophyta</taxon>
        <taxon>Embryophyta</taxon>
        <taxon>Tracheophyta</taxon>
        <taxon>Spermatophyta</taxon>
        <taxon>Magnoliopsida</taxon>
        <taxon>Liliopsida</taxon>
        <taxon>Poales</taxon>
        <taxon>Poaceae</taxon>
        <taxon>BOP clade</taxon>
        <taxon>Pooideae</taxon>
        <taxon>Triticodae</taxon>
        <taxon>Triticeae</taxon>
        <taxon>Triticinae</taxon>
        <taxon>Triticum</taxon>
    </lineage>
</organism>
<dbReference type="InterPro" id="IPR007493">
    <property type="entry name" value="DUF538"/>
</dbReference>
<reference evidence="2" key="1">
    <citation type="submission" date="2018-08" db="EMBL/GenBank/DDBJ databases">
        <authorList>
            <person name="Rossello M."/>
        </authorList>
    </citation>
    <scope>NUCLEOTIDE SEQUENCE [LARGE SCALE GENOMIC DNA]</scope>
    <source>
        <strain evidence="2">cv. Chinese Spring</strain>
    </source>
</reference>
<dbReference type="SUPFAM" id="SSF141562">
    <property type="entry name" value="At5g01610-like"/>
    <property type="match status" value="1"/>
</dbReference>
<name>A0A3B6EU70_WHEAT</name>
<keyword evidence="1" id="KW-0732">Signal</keyword>
<dbReference type="Gramene" id="TraesCAD_scaffold_091610_01G000100.1">
    <property type="protein sequence ID" value="TraesCAD_scaffold_091610_01G000100.1"/>
    <property type="gene ID" value="TraesCAD_scaffold_091610_01G000100"/>
</dbReference>
<dbReference type="SMR" id="A0A3B6EU70"/>